<sequence length="1083" mass="112036">MSGRTGRATAVAVVGVLLGGLLLADRPSTAEAQAEPLEPYRIGASRGGPGDIWSTDSRGGDQRAVTRGDDPHESDPAYSPDGTRIAWTEYPGAEEPTRVWVANADGSDARRLSTREGESEPSWSPDGTRLAVTDGDSIGIVRASDGVLLSTIPRPDHLRSQDSTPAWSPDGDTIAFSRDSQGLDTPLVTPRSVGASTPLGGSFTTSATLRTPAVPRLPEIMFLLDTTGSMGTALANFKLQIPEVMKAITARDPGARFGLASYKDTPDGDLRYELVENLTTPDRIEEVLADKDKLIASGGGGSVEEDWFNALHRIARDLDTSTDHAAHKVFRTPGASRIVVLAGDASSKKAGDACDPPPGTYPPGRIPPTCPPPYWSLDEIKYDLTGTYPPVSEPRGIKLVAVPILGGGDGLDEYGQAGQLVEHTGGKLVEQGAKPEEIAAAIDGGIKSLPVTVTPVASCPEGVSVTFTPPTTTVSGDTEVTFQETVRLDPPGPRVGAVGDVSGCTVRFLFDGREPTDRREQTIRVTEAAAGLPTVVVNGAAVPSPQGVPVPVTFTATATAVTGAPLTPVCDATSGALFPVGITTVTCTASSLGRTGRASSTVAVFTPENVPYRDLWLATVEGGPVVQTDLSVRFARGCGRADAHPDWSPDGNRLVFRHEDGLCLADADGTNATVLVPPGTDADEPAWSPDGALIAFSRSAVDDGPRRIFTVPPGGGTPRQLVSFGDLDARSPTFQRLSDLVVTGSVVPGRIAFGGSTTARFLVTNTGHTLTPQAATVTLTVPPGLRVDSLTTTVGSCDAATARCSLGRIPPRTRAEIRLTATGTTAGNQVVRAETGPDVNPADNRAEVTITVDEEIKPPVTPGSLSLAVAVLPTESFVGGDDITVVYKMRNGAGTPMTDVRVVTSLPPQLPAPTAVSPGCAADGTVCRIGALQPLQEAEVRITLPAKAAVDTTAGGSVLGTGLDDDAADNTAVGKVVVRQPRITVEPLVGPTGFVPRVTGSGFPPGGTVKLTWTLGISAEPGTAPVRADGTIDAQVLVFENDLIGPRELAATAVAGPGFGAVRSNPFLVVPRTLQPPDFAARG</sequence>
<dbReference type="Gene3D" id="2.120.10.30">
    <property type="entry name" value="TolB, C-terminal domain"/>
    <property type="match status" value="2"/>
</dbReference>
<feature type="compositionally biased region" description="Basic and acidic residues" evidence="2">
    <location>
        <begin position="58"/>
        <end position="75"/>
    </location>
</feature>
<evidence type="ECO:0000256" key="2">
    <source>
        <dbReference type="SAM" id="MobiDB-lite"/>
    </source>
</evidence>
<dbReference type="RefSeq" id="WP_184696001.1">
    <property type="nucleotide sequence ID" value="NZ_JACHJN010000010.1"/>
</dbReference>
<comment type="similarity">
    <text evidence="1">Belongs to the TolB family.</text>
</comment>
<keyword evidence="5" id="KW-1185">Reference proteome</keyword>
<dbReference type="PANTHER" id="PTHR36842">
    <property type="entry name" value="PROTEIN TOLB HOMOLOG"/>
    <property type="match status" value="1"/>
</dbReference>
<feature type="region of interest" description="Disordered" evidence="2">
    <location>
        <begin position="102"/>
        <end position="129"/>
    </location>
</feature>
<evidence type="ECO:0000256" key="1">
    <source>
        <dbReference type="ARBA" id="ARBA00009820"/>
    </source>
</evidence>
<feature type="region of interest" description="Disordered" evidence="2">
    <location>
        <begin position="347"/>
        <end position="367"/>
    </location>
</feature>
<dbReference type="Proteomes" id="UP000547510">
    <property type="component" value="Unassembled WGS sequence"/>
</dbReference>
<dbReference type="InterPro" id="IPR002035">
    <property type="entry name" value="VWF_A"/>
</dbReference>
<dbReference type="InterPro" id="IPR011042">
    <property type="entry name" value="6-blade_b-propeller_TolB-like"/>
</dbReference>
<feature type="region of interest" description="Disordered" evidence="2">
    <location>
        <begin position="29"/>
        <end position="84"/>
    </location>
</feature>
<feature type="domain" description="VWFA" evidence="3">
    <location>
        <begin position="219"/>
        <end position="352"/>
    </location>
</feature>
<evidence type="ECO:0000313" key="4">
    <source>
        <dbReference type="EMBL" id="MBB5959286.1"/>
    </source>
</evidence>
<dbReference type="InterPro" id="IPR011659">
    <property type="entry name" value="WD40"/>
</dbReference>
<accession>A0A841CV56</accession>
<evidence type="ECO:0000259" key="3">
    <source>
        <dbReference type="PROSITE" id="PS50234"/>
    </source>
</evidence>
<organism evidence="4 5">
    <name type="scientific">Saccharothrix tamanrassetensis</name>
    <dbReference type="NCBI Taxonomy" id="1051531"/>
    <lineage>
        <taxon>Bacteria</taxon>
        <taxon>Bacillati</taxon>
        <taxon>Actinomycetota</taxon>
        <taxon>Actinomycetes</taxon>
        <taxon>Pseudonocardiales</taxon>
        <taxon>Pseudonocardiaceae</taxon>
        <taxon>Saccharothrix</taxon>
    </lineage>
</organism>
<dbReference type="Gene3D" id="3.40.50.410">
    <property type="entry name" value="von Willebrand factor, type A domain"/>
    <property type="match status" value="1"/>
</dbReference>
<dbReference type="Pfam" id="PF07676">
    <property type="entry name" value="PD40"/>
    <property type="match status" value="5"/>
</dbReference>
<dbReference type="EMBL" id="JACHJN010000010">
    <property type="protein sequence ID" value="MBB5959286.1"/>
    <property type="molecule type" value="Genomic_DNA"/>
</dbReference>
<dbReference type="PROSITE" id="PS50234">
    <property type="entry name" value="VWFA"/>
    <property type="match status" value="1"/>
</dbReference>
<dbReference type="AlphaFoldDB" id="A0A841CV56"/>
<dbReference type="SUPFAM" id="SSF69304">
    <property type="entry name" value="Tricorn protease N-terminal domain"/>
    <property type="match status" value="1"/>
</dbReference>
<dbReference type="SUPFAM" id="SSF82171">
    <property type="entry name" value="DPP6 N-terminal domain-like"/>
    <property type="match status" value="1"/>
</dbReference>
<reference evidence="4 5" key="1">
    <citation type="submission" date="2020-08" db="EMBL/GenBank/DDBJ databases">
        <title>Genomic Encyclopedia of Type Strains, Phase III (KMG-III): the genomes of soil and plant-associated and newly described type strains.</title>
        <authorList>
            <person name="Whitman W."/>
        </authorList>
    </citation>
    <scope>NUCLEOTIDE SEQUENCE [LARGE SCALE GENOMIC DNA]</scope>
    <source>
        <strain evidence="4 5">CECT 8640</strain>
    </source>
</reference>
<dbReference type="CDD" id="cd00198">
    <property type="entry name" value="vWFA"/>
    <property type="match status" value="1"/>
</dbReference>
<gene>
    <name evidence="4" type="ORF">FHS29_005906</name>
</gene>
<evidence type="ECO:0000313" key="5">
    <source>
        <dbReference type="Proteomes" id="UP000547510"/>
    </source>
</evidence>
<proteinExistence type="inferred from homology"/>
<dbReference type="PANTHER" id="PTHR36842:SF1">
    <property type="entry name" value="PROTEIN TOLB"/>
    <property type="match status" value="1"/>
</dbReference>
<dbReference type="SUPFAM" id="SSF53300">
    <property type="entry name" value="vWA-like"/>
    <property type="match status" value="1"/>
</dbReference>
<feature type="compositionally biased region" description="Pro residues" evidence="2">
    <location>
        <begin position="355"/>
        <end position="367"/>
    </location>
</feature>
<feature type="compositionally biased region" description="Basic and acidic residues" evidence="2">
    <location>
        <begin position="107"/>
        <end position="118"/>
    </location>
</feature>
<dbReference type="Pfam" id="PF01345">
    <property type="entry name" value="DUF11"/>
    <property type="match status" value="1"/>
</dbReference>
<name>A0A841CV56_9PSEU</name>
<dbReference type="InterPro" id="IPR001434">
    <property type="entry name" value="OmcB-like_DUF11"/>
</dbReference>
<protein>
    <submittedName>
        <fullName evidence="4">WD40 repeat protein</fullName>
    </submittedName>
</protein>
<dbReference type="InterPro" id="IPR036465">
    <property type="entry name" value="vWFA_dom_sf"/>
</dbReference>
<comment type="caution">
    <text evidence="4">The sequence shown here is derived from an EMBL/GenBank/DDBJ whole genome shotgun (WGS) entry which is preliminary data.</text>
</comment>